<keyword evidence="2 3" id="KW-0040">ANK repeat</keyword>
<dbReference type="PROSITE" id="PS50297">
    <property type="entry name" value="ANK_REP_REGION"/>
    <property type="match status" value="1"/>
</dbReference>
<name>A0ABV2Q7S1_9BURK</name>
<protein>
    <submittedName>
        <fullName evidence="4">Ankyrin repeat protein</fullName>
    </submittedName>
</protein>
<dbReference type="RefSeq" id="WP_354443146.1">
    <property type="nucleotide sequence ID" value="NZ_JBEPSH010000004.1"/>
</dbReference>
<keyword evidence="1" id="KW-0677">Repeat</keyword>
<feature type="repeat" description="ANK" evidence="3">
    <location>
        <begin position="173"/>
        <end position="209"/>
    </location>
</feature>
<keyword evidence="5" id="KW-1185">Reference proteome</keyword>
<dbReference type="Proteomes" id="UP001549320">
    <property type="component" value="Unassembled WGS sequence"/>
</dbReference>
<dbReference type="SMART" id="SM00248">
    <property type="entry name" value="ANK"/>
    <property type="match status" value="5"/>
</dbReference>
<evidence type="ECO:0000256" key="3">
    <source>
        <dbReference type="PROSITE-ProRule" id="PRU00023"/>
    </source>
</evidence>
<proteinExistence type="predicted"/>
<dbReference type="Gene3D" id="1.25.40.20">
    <property type="entry name" value="Ankyrin repeat-containing domain"/>
    <property type="match status" value="3"/>
</dbReference>
<reference evidence="4 5" key="1">
    <citation type="submission" date="2024-06" db="EMBL/GenBank/DDBJ databases">
        <title>Sorghum-associated microbial communities from plants grown in Nebraska, USA.</title>
        <authorList>
            <person name="Schachtman D."/>
        </authorList>
    </citation>
    <scope>NUCLEOTIDE SEQUENCE [LARGE SCALE GENOMIC DNA]</scope>
    <source>
        <strain evidence="4 5">2709</strain>
    </source>
</reference>
<evidence type="ECO:0000256" key="1">
    <source>
        <dbReference type="ARBA" id="ARBA00022737"/>
    </source>
</evidence>
<dbReference type="SUPFAM" id="SSF48403">
    <property type="entry name" value="Ankyrin repeat"/>
    <property type="match status" value="1"/>
</dbReference>
<dbReference type="PANTHER" id="PTHR24198:SF165">
    <property type="entry name" value="ANKYRIN REPEAT-CONTAINING PROTEIN-RELATED"/>
    <property type="match status" value="1"/>
</dbReference>
<evidence type="ECO:0000313" key="4">
    <source>
        <dbReference type="EMBL" id="MET4577069.1"/>
    </source>
</evidence>
<evidence type="ECO:0000256" key="2">
    <source>
        <dbReference type="ARBA" id="ARBA00023043"/>
    </source>
</evidence>
<dbReference type="InterPro" id="IPR036770">
    <property type="entry name" value="Ankyrin_rpt-contain_sf"/>
</dbReference>
<feature type="repeat" description="ANK" evidence="3">
    <location>
        <begin position="136"/>
        <end position="172"/>
    </location>
</feature>
<accession>A0ABV2Q7S1</accession>
<dbReference type="EMBL" id="JBEPSH010000004">
    <property type="protein sequence ID" value="MET4577069.1"/>
    <property type="molecule type" value="Genomic_DNA"/>
</dbReference>
<organism evidence="4 5">
    <name type="scientific">Ottowia thiooxydans</name>
    <dbReference type="NCBI Taxonomy" id="219182"/>
    <lineage>
        <taxon>Bacteria</taxon>
        <taxon>Pseudomonadati</taxon>
        <taxon>Pseudomonadota</taxon>
        <taxon>Betaproteobacteria</taxon>
        <taxon>Burkholderiales</taxon>
        <taxon>Comamonadaceae</taxon>
        <taxon>Ottowia</taxon>
    </lineage>
</organism>
<comment type="caution">
    <text evidence="4">The sequence shown here is derived from an EMBL/GenBank/DDBJ whole genome shotgun (WGS) entry which is preliminary data.</text>
</comment>
<dbReference type="PANTHER" id="PTHR24198">
    <property type="entry name" value="ANKYRIN REPEAT AND PROTEIN KINASE DOMAIN-CONTAINING PROTEIN"/>
    <property type="match status" value="1"/>
</dbReference>
<evidence type="ECO:0000313" key="5">
    <source>
        <dbReference type="Proteomes" id="UP001549320"/>
    </source>
</evidence>
<dbReference type="PROSITE" id="PS50088">
    <property type="entry name" value="ANK_REPEAT"/>
    <property type="match status" value="2"/>
</dbReference>
<dbReference type="InterPro" id="IPR002110">
    <property type="entry name" value="Ankyrin_rpt"/>
</dbReference>
<dbReference type="PRINTS" id="PR01415">
    <property type="entry name" value="ANKYRIN"/>
</dbReference>
<gene>
    <name evidence="4" type="ORF">ABIE13_002180</name>
</gene>
<sequence>MLGLLQEPRHTFALRTEEIFSQSPASFPAPTPELVEVKASEVHASAVVAEDQAQCLQDVCLAAVFQNSSVSLAVADAFQRRDLDALLELLRQGAAPERAGPAALTLAAIENDLEAMEHLLAILERAGVDANTHSPHGSTPLAVAALEGHHQVVERLVQSLLRSGGDLNAPNSQGFTALAEAAYKGHAQAAAVLIEGLLQSGGDLSPVNEFGFTPLTRAAYMGRWEVVGLIADAIQKSGGDLNVSTPGCGTALNLAAEAANLQAMDHLLRAGAVASEDDLADAARLLGFQGGNPDKAVVRARAMERGLESLALAFSESSGAP</sequence>
<dbReference type="Pfam" id="PF12796">
    <property type="entry name" value="Ank_2"/>
    <property type="match status" value="1"/>
</dbReference>